<dbReference type="Proteomes" id="UP001165069">
    <property type="component" value="Unassembled WGS sequence"/>
</dbReference>
<evidence type="ECO:0000256" key="1">
    <source>
        <dbReference type="ARBA" id="ARBA00004196"/>
    </source>
</evidence>
<protein>
    <submittedName>
        <fullName evidence="3">RND transporter</fullName>
    </submittedName>
</protein>
<dbReference type="Gene3D" id="2.40.50.100">
    <property type="match status" value="1"/>
</dbReference>
<comment type="subcellular location">
    <subcellularLocation>
        <location evidence="1">Cell envelope</location>
    </subcellularLocation>
</comment>
<evidence type="ECO:0000313" key="4">
    <source>
        <dbReference type="Proteomes" id="UP001165069"/>
    </source>
</evidence>
<dbReference type="Gene3D" id="2.40.30.170">
    <property type="match status" value="1"/>
</dbReference>
<gene>
    <name evidence="3" type="ORF">GETHLI_19850</name>
</gene>
<dbReference type="PANTHER" id="PTHR32347:SF23">
    <property type="entry name" value="BLL5650 PROTEIN"/>
    <property type="match status" value="1"/>
</dbReference>
<keyword evidence="2" id="KW-0175">Coiled coil</keyword>
<evidence type="ECO:0000256" key="2">
    <source>
        <dbReference type="ARBA" id="ARBA00023054"/>
    </source>
</evidence>
<keyword evidence="4" id="KW-1185">Reference proteome</keyword>
<reference evidence="3 4" key="1">
    <citation type="journal article" date="2023" name="Antonie Van Leeuwenhoek">
        <title>Mesoterricola silvestris gen. nov., sp. nov., Mesoterricola sediminis sp. nov., Geothrix oryzae sp. nov., Geothrix edaphica sp. nov., Geothrix rubra sp. nov., and Geothrix limicola sp. nov., six novel members of Acidobacteriota isolated from soils.</title>
        <authorList>
            <person name="Itoh H."/>
            <person name="Sugisawa Y."/>
            <person name="Mise K."/>
            <person name="Xu Z."/>
            <person name="Kuniyasu M."/>
            <person name="Ushijima N."/>
            <person name="Kawano K."/>
            <person name="Kobayashi E."/>
            <person name="Shiratori Y."/>
            <person name="Masuda Y."/>
            <person name="Senoo K."/>
        </authorList>
    </citation>
    <scope>NUCLEOTIDE SEQUENCE [LARGE SCALE GENOMIC DNA]</scope>
    <source>
        <strain evidence="3 4">Red804</strain>
    </source>
</reference>
<comment type="caution">
    <text evidence="3">The sequence shown here is derived from an EMBL/GenBank/DDBJ whole genome shotgun (WGS) entry which is preliminary data.</text>
</comment>
<dbReference type="EMBL" id="BSDE01000003">
    <property type="protein sequence ID" value="GLH73483.1"/>
    <property type="molecule type" value="Genomic_DNA"/>
</dbReference>
<name>A0ABQ5QGK6_9BACT</name>
<dbReference type="InterPro" id="IPR050465">
    <property type="entry name" value="UPF0194_transport"/>
</dbReference>
<evidence type="ECO:0000313" key="3">
    <source>
        <dbReference type="EMBL" id="GLH73483.1"/>
    </source>
</evidence>
<dbReference type="Gene3D" id="1.10.287.470">
    <property type="entry name" value="Helix hairpin bin"/>
    <property type="match status" value="1"/>
</dbReference>
<sequence length="406" mass="43678">MDIVLPKRSPLRKRLWMGAAALGVLALIFGLSRLKPAAPEVDRQSLLLDRVQEGAMVFQVRGTGTLVPVDVRMITAQVPCKVERILLFPGTEVREDSIIAELSSPELQQSAQDAFWSLKRAESDYSVSALNQKGTVASARAAEKEAAATLKAYQKLFKEGLQSESDVLRANAKYEDCAARLATEEARMALFEGRGGQLAPARAALEQARAQYALKQAQTASLHVRAGMAGMLQQVPLQVGQQLAPGANLAKVAKPMPLKAELKVSETQAKDIQVGQAVAVDTRNGIVQGRVIRIDPSVQNGTVTVDASLEGALPKGARPDLSVEGIIELDHADRAIKVGRPVQAQSFATLSLFKLSPDGREATRIKVRLGRASVSTIEVLEGLHPGDQVILSDTSAWDGVDRIRIH</sequence>
<organism evidence="3 4">
    <name type="scientific">Geothrix limicola</name>
    <dbReference type="NCBI Taxonomy" id="2927978"/>
    <lineage>
        <taxon>Bacteria</taxon>
        <taxon>Pseudomonadati</taxon>
        <taxon>Acidobacteriota</taxon>
        <taxon>Holophagae</taxon>
        <taxon>Holophagales</taxon>
        <taxon>Holophagaceae</taxon>
        <taxon>Geothrix</taxon>
    </lineage>
</organism>
<dbReference type="PANTHER" id="PTHR32347">
    <property type="entry name" value="EFFLUX SYSTEM COMPONENT YKNX-RELATED"/>
    <property type="match status" value="1"/>
</dbReference>
<proteinExistence type="predicted"/>
<accession>A0ABQ5QGK6</accession>
<dbReference type="RefSeq" id="WP_285574633.1">
    <property type="nucleotide sequence ID" value="NZ_BSDE01000003.1"/>
</dbReference>